<feature type="domain" description="EF-hand" evidence="6">
    <location>
        <begin position="84"/>
        <end position="111"/>
    </location>
</feature>
<dbReference type="OrthoDB" id="186625at2759"/>
<gene>
    <name evidence="7" type="ORF">AMAG_00734</name>
</gene>
<dbReference type="PANTHER" id="PTHR46212">
    <property type="entry name" value="PEFLIN"/>
    <property type="match status" value="1"/>
</dbReference>
<reference evidence="7 8" key="1">
    <citation type="submission" date="2009-11" db="EMBL/GenBank/DDBJ databases">
        <title>Annotation of Allomyces macrogynus ATCC 38327.</title>
        <authorList>
            <consortium name="The Broad Institute Genome Sequencing Platform"/>
            <person name="Russ C."/>
            <person name="Cuomo C."/>
            <person name="Burger G."/>
            <person name="Gray M.W."/>
            <person name="Holland P.W.H."/>
            <person name="King N."/>
            <person name="Lang F.B.F."/>
            <person name="Roger A.J."/>
            <person name="Ruiz-Trillo I."/>
            <person name="Young S.K."/>
            <person name="Zeng Q."/>
            <person name="Gargeya S."/>
            <person name="Fitzgerald M."/>
            <person name="Haas B."/>
            <person name="Abouelleil A."/>
            <person name="Alvarado L."/>
            <person name="Arachchi H.M."/>
            <person name="Berlin A."/>
            <person name="Chapman S.B."/>
            <person name="Gearin G."/>
            <person name="Goldberg J."/>
            <person name="Griggs A."/>
            <person name="Gujja S."/>
            <person name="Hansen M."/>
            <person name="Heiman D."/>
            <person name="Howarth C."/>
            <person name="Larimer J."/>
            <person name="Lui A."/>
            <person name="MacDonald P.J.P."/>
            <person name="McCowen C."/>
            <person name="Montmayeur A."/>
            <person name="Murphy C."/>
            <person name="Neiman D."/>
            <person name="Pearson M."/>
            <person name="Priest M."/>
            <person name="Roberts A."/>
            <person name="Saif S."/>
            <person name="Shea T."/>
            <person name="Sisk P."/>
            <person name="Stolte C."/>
            <person name="Sykes S."/>
            <person name="Wortman J."/>
            <person name="Nusbaum C."/>
            <person name="Birren B."/>
        </authorList>
    </citation>
    <scope>NUCLEOTIDE SEQUENCE [LARGE SCALE GENOMIC DNA]</scope>
    <source>
        <strain evidence="7 8">ATCC 38327</strain>
    </source>
</reference>
<dbReference type="PROSITE" id="PS50222">
    <property type="entry name" value="EF_HAND_2"/>
    <property type="match status" value="3"/>
</dbReference>
<dbReference type="InterPro" id="IPR018247">
    <property type="entry name" value="EF_Hand_1_Ca_BS"/>
</dbReference>
<dbReference type="EMBL" id="GG745328">
    <property type="protein sequence ID" value="KNE54781.1"/>
    <property type="molecule type" value="Genomic_DNA"/>
</dbReference>
<name>A0A0L0RXK1_ALLM3</name>
<organism evidence="7 8">
    <name type="scientific">Allomyces macrogynus (strain ATCC 38327)</name>
    <name type="common">Allomyces javanicus var. macrogynus</name>
    <dbReference type="NCBI Taxonomy" id="578462"/>
    <lineage>
        <taxon>Eukaryota</taxon>
        <taxon>Fungi</taxon>
        <taxon>Fungi incertae sedis</taxon>
        <taxon>Blastocladiomycota</taxon>
        <taxon>Blastocladiomycetes</taxon>
        <taxon>Blastocladiales</taxon>
        <taxon>Blastocladiaceae</taxon>
        <taxon>Allomyces</taxon>
    </lineage>
</organism>
<evidence type="ECO:0000259" key="6">
    <source>
        <dbReference type="PROSITE" id="PS50222"/>
    </source>
</evidence>
<dbReference type="SUPFAM" id="SSF47473">
    <property type="entry name" value="EF-hand"/>
    <property type="match status" value="1"/>
</dbReference>
<sequence>MQQQQGNAEFAQYLYARFREVDADGDGRVTADELQTALAALGYSMFNTETCRLLVNLHDFDQNGSIDFSEFSSMWNYLVSWHGIFRTFDVDGNGSIDSSELQRALLTFGYNVTKELVDVLVKKYDRYGTTSQGSITFDSFIQCCVTIRALTDSFRRFDSDNDGWITLNYNDYISLVMTNRP</sequence>
<dbReference type="Pfam" id="PF13499">
    <property type="entry name" value="EF-hand_7"/>
    <property type="match status" value="1"/>
</dbReference>
<dbReference type="PROSITE" id="PS00018">
    <property type="entry name" value="EF_HAND_1"/>
    <property type="match status" value="3"/>
</dbReference>
<dbReference type="GO" id="GO:0043226">
    <property type="term" value="C:organelle"/>
    <property type="evidence" value="ECO:0007669"/>
    <property type="project" value="UniProtKB-ARBA"/>
</dbReference>
<evidence type="ECO:0000313" key="7">
    <source>
        <dbReference type="EMBL" id="KNE54781.1"/>
    </source>
</evidence>
<dbReference type="CDD" id="cd16180">
    <property type="entry name" value="EFh_PEF_Group_I"/>
    <property type="match status" value="1"/>
</dbReference>
<dbReference type="VEuPathDB" id="FungiDB:AMAG_00734"/>
<dbReference type="GO" id="GO:0005737">
    <property type="term" value="C:cytoplasm"/>
    <property type="evidence" value="ECO:0007669"/>
    <property type="project" value="UniProtKB-SubCell"/>
</dbReference>
<dbReference type="SMART" id="SM00054">
    <property type="entry name" value="EFh"/>
    <property type="match status" value="4"/>
</dbReference>
<keyword evidence="3" id="KW-0479">Metal-binding</keyword>
<keyword evidence="4" id="KW-0677">Repeat</keyword>
<dbReference type="InterPro" id="IPR002048">
    <property type="entry name" value="EF_hand_dom"/>
</dbReference>
<dbReference type="FunFam" id="1.10.238.10:FF:000178">
    <property type="entry name" value="Calmodulin-2 A"/>
    <property type="match status" value="1"/>
</dbReference>
<feature type="domain" description="EF-hand" evidence="6">
    <location>
        <begin position="46"/>
        <end position="81"/>
    </location>
</feature>
<dbReference type="InterPro" id="IPR011992">
    <property type="entry name" value="EF-hand-dom_pair"/>
</dbReference>
<dbReference type="Proteomes" id="UP000054350">
    <property type="component" value="Unassembled WGS sequence"/>
</dbReference>
<feature type="domain" description="EF-hand" evidence="6">
    <location>
        <begin position="9"/>
        <end position="44"/>
    </location>
</feature>
<reference evidence="8" key="2">
    <citation type="submission" date="2009-11" db="EMBL/GenBank/DDBJ databases">
        <title>The Genome Sequence of Allomyces macrogynus strain ATCC 38327.</title>
        <authorList>
            <consortium name="The Broad Institute Genome Sequencing Platform"/>
            <person name="Russ C."/>
            <person name="Cuomo C."/>
            <person name="Shea T."/>
            <person name="Young S.K."/>
            <person name="Zeng Q."/>
            <person name="Koehrsen M."/>
            <person name="Haas B."/>
            <person name="Borodovsky M."/>
            <person name="Guigo R."/>
            <person name="Alvarado L."/>
            <person name="Berlin A."/>
            <person name="Borenstein D."/>
            <person name="Chen Z."/>
            <person name="Engels R."/>
            <person name="Freedman E."/>
            <person name="Gellesch M."/>
            <person name="Goldberg J."/>
            <person name="Griggs A."/>
            <person name="Gujja S."/>
            <person name="Heiman D."/>
            <person name="Hepburn T."/>
            <person name="Howarth C."/>
            <person name="Jen D."/>
            <person name="Larson L."/>
            <person name="Lewis B."/>
            <person name="Mehta T."/>
            <person name="Park D."/>
            <person name="Pearson M."/>
            <person name="Roberts A."/>
            <person name="Saif S."/>
            <person name="Shenoy N."/>
            <person name="Sisk P."/>
            <person name="Stolte C."/>
            <person name="Sykes S."/>
            <person name="Walk T."/>
            <person name="White J."/>
            <person name="Yandava C."/>
            <person name="Burger G."/>
            <person name="Gray M.W."/>
            <person name="Holland P.W.H."/>
            <person name="King N."/>
            <person name="Lang F.B.F."/>
            <person name="Roger A.J."/>
            <person name="Ruiz-Trillo I."/>
            <person name="Lander E."/>
            <person name="Nusbaum C."/>
        </authorList>
    </citation>
    <scope>NUCLEOTIDE SEQUENCE [LARGE SCALE GENOMIC DNA]</scope>
    <source>
        <strain evidence="8">ATCC 38327</strain>
    </source>
</reference>
<dbReference type="GO" id="GO:0048306">
    <property type="term" value="F:calcium-dependent protein binding"/>
    <property type="evidence" value="ECO:0007669"/>
    <property type="project" value="UniProtKB-ARBA"/>
</dbReference>
<dbReference type="AlphaFoldDB" id="A0A0L0RXK1"/>
<dbReference type="STRING" id="578462.A0A0L0RXK1"/>
<dbReference type="Gene3D" id="1.10.238.10">
    <property type="entry name" value="EF-hand"/>
    <property type="match status" value="2"/>
</dbReference>
<dbReference type="GO" id="GO:0005509">
    <property type="term" value="F:calcium ion binding"/>
    <property type="evidence" value="ECO:0007669"/>
    <property type="project" value="InterPro"/>
</dbReference>
<evidence type="ECO:0000256" key="1">
    <source>
        <dbReference type="ARBA" id="ARBA00004496"/>
    </source>
</evidence>
<accession>A0A0L0RXK1</accession>
<keyword evidence="5" id="KW-0106">Calcium</keyword>
<evidence type="ECO:0000256" key="5">
    <source>
        <dbReference type="ARBA" id="ARBA00022837"/>
    </source>
</evidence>
<dbReference type="Pfam" id="PF13833">
    <property type="entry name" value="EF-hand_8"/>
    <property type="match status" value="1"/>
</dbReference>
<comment type="subcellular location">
    <subcellularLocation>
        <location evidence="1">Cytoplasm</location>
    </subcellularLocation>
</comment>
<dbReference type="PANTHER" id="PTHR46212:SF3">
    <property type="entry name" value="GH27120P"/>
    <property type="match status" value="1"/>
</dbReference>
<protein>
    <recommendedName>
        <fullName evidence="6">EF-hand domain-containing protein</fullName>
    </recommendedName>
</protein>
<dbReference type="InterPro" id="IPR051426">
    <property type="entry name" value="Peflin/Sorcin_CaBP"/>
</dbReference>
<evidence type="ECO:0000313" key="8">
    <source>
        <dbReference type="Proteomes" id="UP000054350"/>
    </source>
</evidence>
<keyword evidence="2" id="KW-0963">Cytoplasm</keyword>
<evidence type="ECO:0000256" key="2">
    <source>
        <dbReference type="ARBA" id="ARBA00022490"/>
    </source>
</evidence>
<evidence type="ECO:0000256" key="3">
    <source>
        <dbReference type="ARBA" id="ARBA00022723"/>
    </source>
</evidence>
<dbReference type="eggNOG" id="KOG0037">
    <property type="taxonomic scope" value="Eukaryota"/>
</dbReference>
<keyword evidence="8" id="KW-1185">Reference proteome</keyword>
<evidence type="ECO:0000256" key="4">
    <source>
        <dbReference type="ARBA" id="ARBA00022737"/>
    </source>
</evidence>
<proteinExistence type="predicted"/>